<keyword evidence="15" id="KW-0575">Peroxidase</keyword>
<evidence type="ECO:0000256" key="6">
    <source>
        <dbReference type="ARBA" id="ARBA00022729"/>
    </source>
</evidence>
<dbReference type="PANTHER" id="PTHR30600:SF10">
    <property type="entry name" value="BLL6722 PROTEIN"/>
    <property type="match status" value="1"/>
</dbReference>
<dbReference type="PANTHER" id="PTHR30600">
    <property type="entry name" value="CYTOCHROME C PEROXIDASE-RELATED"/>
    <property type="match status" value="1"/>
</dbReference>
<keyword evidence="7" id="KW-0574">Periplasm</keyword>
<keyword evidence="9" id="KW-0560">Oxidoreductase</keyword>
<evidence type="ECO:0000256" key="2">
    <source>
        <dbReference type="ARBA" id="ARBA00004856"/>
    </source>
</evidence>
<evidence type="ECO:0000256" key="12">
    <source>
        <dbReference type="ARBA" id="ARBA00073576"/>
    </source>
</evidence>
<comment type="function">
    <text evidence="11">Involved in methylamine metabolism. Essential for the maturation of the beta subunit of MADH, presumably via a step in the biosynthesis of tryptophan tryptophylquinone (TTQ), the cofactor of MADH.</text>
</comment>
<evidence type="ECO:0000256" key="9">
    <source>
        <dbReference type="ARBA" id="ARBA00023002"/>
    </source>
</evidence>
<keyword evidence="10 13" id="KW-0408">Iron</keyword>
<proteinExistence type="predicted"/>
<evidence type="ECO:0000259" key="14">
    <source>
        <dbReference type="PROSITE" id="PS51007"/>
    </source>
</evidence>
<feature type="domain" description="Cytochrome c" evidence="14">
    <location>
        <begin position="76"/>
        <end position="184"/>
    </location>
</feature>
<comment type="pathway">
    <text evidence="2">One-carbon metabolism; methylamine degradation.</text>
</comment>
<dbReference type="Gene3D" id="1.10.760.10">
    <property type="entry name" value="Cytochrome c-like domain"/>
    <property type="match status" value="2"/>
</dbReference>
<evidence type="ECO:0000256" key="10">
    <source>
        <dbReference type="ARBA" id="ARBA00023004"/>
    </source>
</evidence>
<name>C2FVQ0_SPHSI</name>
<comment type="subcellular location">
    <subcellularLocation>
        <location evidence="1">Periplasm</location>
    </subcellularLocation>
</comment>
<evidence type="ECO:0000256" key="8">
    <source>
        <dbReference type="ARBA" id="ARBA00022982"/>
    </source>
</evidence>
<dbReference type="InterPro" id="IPR004852">
    <property type="entry name" value="Di-haem_cyt_c_peroxidsae"/>
</dbReference>
<dbReference type="AlphaFoldDB" id="C2FVQ0"/>
<dbReference type="Pfam" id="PF03150">
    <property type="entry name" value="CCP_MauG"/>
    <property type="match status" value="1"/>
</dbReference>
<dbReference type="HOGENOM" id="CLU_034652_3_2_10"/>
<evidence type="ECO:0000256" key="1">
    <source>
        <dbReference type="ARBA" id="ARBA00004418"/>
    </source>
</evidence>
<evidence type="ECO:0000256" key="7">
    <source>
        <dbReference type="ARBA" id="ARBA00022764"/>
    </source>
</evidence>
<dbReference type="GO" id="GO:0009055">
    <property type="term" value="F:electron transfer activity"/>
    <property type="evidence" value="ECO:0007669"/>
    <property type="project" value="InterPro"/>
</dbReference>
<organism evidence="15 16">
    <name type="scientific">Sphingobacterium spiritivorum ATCC 33300</name>
    <dbReference type="NCBI Taxonomy" id="525372"/>
    <lineage>
        <taxon>Bacteria</taxon>
        <taxon>Pseudomonadati</taxon>
        <taxon>Bacteroidota</taxon>
        <taxon>Sphingobacteriia</taxon>
        <taxon>Sphingobacteriales</taxon>
        <taxon>Sphingobacteriaceae</taxon>
        <taxon>Sphingobacterium</taxon>
    </lineage>
</organism>
<keyword evidence="4 13" id="KW-0349">Heme</keyword>
<comment type="caution">
    <text evidence="15">The sequence shown here is derived from an EMBL/GenBank/DDBJ whole genome shotgun (WGS) entry which is preliminary data.</text>
</comment>
<dbReference type="PROSITE" id="PS51007">
    <property type="entry name" value="CYTC"/>
    <property type="match status" value="2"/>
</dbReference>
<accession>C2FVQ0</accession>
<evidence type="ECO:0000313" key="16">
    <source>
        <dbReference type="Proteomes" id="UP000006241"/>
    </source>
</evidence>
<dbReference type="FunFam" id="1.10.760.10:FF:000019">
    <property type="entry name" value="Di-heme cytochrome C peroxidase"/>
    <property type="match status" value="1"/>
</dbReference>
<evidence type="ECO:0000256" key="3">
    <source>
        <dbReference type="ARBA" id="ARBA00022448"/>
    </source>
</evidence>
<dbReference type="InterPro" id="IPR009056">
    <property type="entry name" value="Cyt_c-like_dom"/>
</dbReference>
<evidence type="ECO:0000256" key="4">
    <source>
        <dbReference type="ARBA" id="ARBA00022617"/>
    </source>
</evidence>
<feature type="domain" description="Cytochrome c" evidence="14">
    <location>
        <begin position="228"/>
        <end position="365"/>
    </location>
</feature>
<dbReference type="SUPFAM" id="SSF46626">
    <property type="entry name" value="Cytochrome c"/>
    <property type="match status" value="2"/>
</dbReference>
<dbReference type="GO" id="GO:0020037">
    <property type="term" value="F:heme binding"/>
    <property type="evidence" value="ECO:0007669"/>
    <property type="project" value="InterPro"/>
</dbReference>
<dbReference type="EMBL" id="ACHB01000033">
    <property type="protein sequence ID" value="EEI93108.1"/>
    <property type="molecule type" value="Genomic_DNA"/>
</dbReference>
<dbReference type="InterPro" id="IPR036909">
    <property type="entry name" value="Cyt_c-like_dom_sf"/>
</dbReference>
<dbReference type="GO" id="GO:0004130">
    <property type="term" value="F:cytochrome-c peroxidase activity"/>
    <property type="evidence" value="ECO:0007669"/>
    <property type="project" value="TreeGrafter"/>
</dbReference>
<evidence type="ECO:0000256" key="13">
    <source>
        <dbReference type="PROSITE-ProRule" id="PRU00433"/>
    </source>
</evidence>
<dbReference type="GO" id="GO:0042597">
    <property type="term" value="C:periplasmic space"/>
    <property type="evidence" value="ECO:0007669"/>
    <property type="project" value="UniProtKB-SubCell"/>
</dbReference>
<dbReference type="InterPro" id="IPR051395">
    <property type="entry name" value="Cytochrome_c_Peroxidase/MauG"/>
</dbReference>
<sequence length="380" mass="43660">MRIGIILSLIIGFVVLLSFKGFDSQHEQIGVDSLRSLYQRPVGEWPRPVIDSGVKWEEFKSLPNFDTGYFAMMERPEVILGKNLFFDPILSGSNQISCSSCHNPQTSWADKVQVPVGHDHLSGNRNTPSLLNAHSRKTFFWDGRAATLEEQVLGPIQAYNEMAMDASQLPAKLQQYKAYRELFQKAFGTDVITFNMITQSLAAFQNTISSRRSRFDRFLDGEYKYLSDQEISGLHLFRTKARCMNCHNGQYFTDEDFHNIGLTYYKRKYEDLGRYHVTHNPEDVGKFRTPSLRDVMSTNPWMHNGLFWDITGLLNMYNSGMQMNSATAEQKAKDPMYPVTDPLMKPLKLTKEEIQDVAAFLNAITATDYKMRRPDKLPRD</sequence>
<protein>
    <recommendedName>
        <fullName evidence="12">Methylamine utilization protein MauG</fullName>
    </recommendedName>
</protein>
<keyword evidence="3" id="KW-0813">Transport</keyword>
<keyword evidence="8" id="KW-0249">Electron transport</keyword>
<evidence type="ECO:0000256" key="11">
    <source>
        <dbReference type="ARBA" id="ARBA00058991"/>
    </source>
</evidence>
<dbReference type="GO" id="GO:0046872">
    <property type="term" value="F:metal ion binding"/>
    <property type="evidence" value="ECO:0007669"/>
    <property type="project" value="UniProtKB-KW"/>
</dbReference>
<dbReference type="Proteomes" id="UP000006241">
    <property type="component" value="Unassembled WGS sequence"/>
</dbReference>
<evidence type="ECO:0000313" key="15">
    <source>
        <dbReference type="EMBL" id="EEI93108.1"/>
    </source>
</evidence>
<evidence type="ECO:0000256" key="5">
    <source>
        <dbReference type="ARBA" id="ARBA00022723"/>
    </source>
</evidence>
<reference evidence="15 16" key="1">
    <citation type="submission" date="2009-01" db="EMBL/GenBank/DDBJ databases">
        <authorList>
            <person name="Qin X."/>
            <person name="Bachman B."/>
            <person name="Battles P."/>
            <person name="Bell A."/>
            <person name="Bess C."/>
            <person name="Bickham C."/>
            <person name="Chaboub L."/>
            <person name="Chen D."/>
            <person name="Coyle M."/>
            <person name="Deiros D.R."/>
            <person name="Dinh H."/>
            <person name="Forbes L."/>
            <person name="Fowler G."/>
            <person name="Francisco L."/>
            <person name="Fu Q."/>
            <person name="Gubbala S."/>
            <person name="Hale W."/>
            <person name="Han Y."/>
            <person name="Hemphill L."/>
            <person name="Highlander S.K."/>
            <person name="Hirani K."/>
            <person name="Hogues M."/>
            <person name="Jackson L."/>
            <person name="Jakkamsetti A."/>
            <person name="Javaid M."/>
            <person name="Jiang H."/>
            <person name="Korchina V."/>
            <person name="Kovar C."/>
            <person name="Lara F."/>
            <person name="Lee S."/>
            <person name="Mata R."/>
            <person name="Mathew T."/>
            <person name="Moen C."/>
            <person name="Morales K."/>
            <person name="Munidasa M."/>
            <person name="Nazareth L."/>
            <person name="Ngo R."/>
            <person name="Nguyen L."/>
            <person name="Okwuonu G."/>
            <person name="Ongeri F."/>
            <person name="Patil S."/>
            <person name="Petrosino J."/>
            <person name="Pham C."/>
            <person name="Pham P."/>
            <person name="Pu L.-L."/>
            <person name="Puazo M."/>
            <person name="Raj R."/>
            <person name="Reid J."/>
            <person name="Rouhana J."/>
            <person name="Saada N."/>
            <person name="Shang Y."/>
            <person name="Simmons D."/>
            <person name="Thornton R."/>
            <person name="Warren J."/>
            <person name="Weissenberger G."/>
            <person name="Zhang J."/>
            <person name="Zhang L."/>
            <person name="Zhou C."/>
            <person name="Zhu D."/>
            <person name="Muzny D."/>
            <person name="Worley K."/>
            <person name="Gibbs R."/>
        </authorList>
    </citation>
    <scope>NUCLEOTIDE SEQUENCE [LARGE SCALE GENOMIC DNA]</scope>
    <source>
        <strain evidence="15 16">ATCC 33300</strain>
    </source>
</reference>
<keyword evidence="5 13" id="KW-0479">Metal-binding</keyword>
<keyword evidence="6" id="KW-0732">Signal</keyword>
<gene>
    <name evidence="15" type="primary">mauG3</name>
    <name evidence="15" type="ORF">HMPREF0765_1406</name>
</gene>